<evidence type="ECO:0000313" key="2">
    <source>
        <dbReference type="Proteomes" id="UP000250915"/>
    </source>
</evidence>
<comment type="caution">
    <text evidence="1">The sequence shown here is derived from an EMBL/GenBank/DDBJ whole genome shotgun (WGS) entry which is preliminary data.</text>
</comment>
<gene>
    <name evidence="1" type="ORF">DQP57_25625</name>
</gene>
<proteinExistence type="predicted"/>
<name>A0A329L6R1_9MYCO</name>
<dbReference type="Proteomes" id="UP000250915">
    <property type="component" value="Unassembled WGS sequence"/>
</dbReference>
<accession>A0A329L6R1</accession>
<reference evidence="1 2" key="1">
    <citation type="submission" date="2018-06" db="EMBL/GenBank/DDBJ databases">
        <title>NTM in soil in Japan.</title>
        <authorList>
            <person name="Ohya K."/>
        </authorList>
    </citation>
    <scope>NUCLEOTIDE SEQUENCE [LARGE SCALE GENOMIC DNA]</scope>
    <source>
        <strain evidence="1 2">GF28</strain>
    </source>
</reference>
<evidence type="ECO:0000313" key="1">
    <source>
        <dbReference type="EMBL" id="RAV02890.1"/>
    </source>
</evidence>
<sequence length="162" mass="17908">MAAVDAQFYWMSAKIPNDEFLLYAFDGEPADYPRAVERLRGRATVEPALTIRACDRSRLRYPLWVPAAVTPEQMVRHELGEDSWDGVLVAVAGLADDQLDIRRMAWRLHLFTSVRGIPGVTGRGTVAVLQVAHALADGARSAAMAAWLFGRPAPVCRRCPPH</sequence>
<dbReference type="EMBL" id="QMEV01000114">
    <property type="protein sequence ID" value="RAV02890.1"/>
    <property type="molecule type" value="Genomic_DNA"/>
</dbReference>
<organism evidence="1 2">
    <name type="scientific">Mycobacterium colombiense</name>
    <dbReference type="NCBI Taxonomy" id="339268"/>
    <lineage>
        <taxon>Bacteria</taxon>
        <taxon>Bacillati</taxon>
        <taxon>Actinomycetota</taxon>
        <taxon>Actinomycetes</taxon>
        <taxon>Mycobacteriales</taxon>
        <taxon>Mycobacteriaceae</taxon>
        <taxon>Mycobacterium</taxon>
        <taxon>Mycobacterium avium complex (MAC)</taxon>
    </lineage>
</organism>
<feature type="non-terminal residue" evidence="1">
    <location>
        <position position="162"/>
    </location>
</feature>
<dbReference type="AlphaFoldDB" id="A0A329L6R1"/>
<protein>
    <submittedName>
        <fullName evidence="1">DUF1298 domain-containing protein</fullName>
    </submittedName>
</protein>